<dbReference type="Proteomes" id="UP000248349">
    <property type="component" value="Unassembled WGS sequence"/>
</dbReference>
<keyword evidence="3" id="KW-1185">Reference proteome</keyword>
<organism evidence="2 3">
    <name type="scientific">Aspergillus saccharolyticus JOP 1030-1</name>
    <dbReference type="NCBI Taxonomy" id="1450539"/>
    <lineage>
        <taxon>Eukaryota</taxon>
        <taxon>Fungi</taxon>
        <taxon>Dikarya</taxon>
        <taxon>Ascomycota</taxon>
        <taxon>Pezizomycotina</taxon>
        <taxon>Eurotiomycetes</taxon>
        <taxon>Eurotiomycetidae</taxon>
        <taxon>Eurotiales</taxon>
        <taxon>Aspergillaceae</taxon>
        <taxon>Aspergillus</taxon>
        <taxon>Aspergillus subgen. Circumdati</taxon>
    </lineage>
</organism>
<feature type="region of interest" description="Disordered" evidence="1">
    <location>
        <begin position="106"/>
        <end position="150"/>
    </location>
</feature>
<dbReference type="EMBL" id="KZ821231">
    <property type="protein sequence ID" value="PYH45482.1"/>
    <property type="molecule type" value="Genomic_DNA"/>
</dbReference>
<dbReference type="RefSeq" id="XP_025431464.1">
    <property type="nucleotide sequence ID" value="XM_025574984.1"/>
</dbReference>
<dbReference type="AlphaFoldDB" id="A0A319AFA0"/>
<evidence type="ECO:0000256" key="1">
    <source>
        <dbReference type="SAM" id="MobiDB-lite"/>
    </source>
</evidence>
<feature type="compositionally biased region" description="Basic and acidic residues" evidence="1">
    <location>
        <begin position="125"/>
        <end position="150"/>
    </location>
</feature>
<evidence type="ECO:0000313" key="3">
    <source>
        <dbReference type="Proteomes" id="UP000248349"/>
    </source>
</evidence>
<sequence>MIKKGKENPKRRTWFQETQDSKKSQELRRLLRAGKGVPREAGERDYLVFWYVWLPQTSGSDLLVDVNGMEKFSVAMQGVSEWSVGIVISYSPLMAPNVRLTRIGSTSLSRKRKESTPSTQYMIKQIKERSLRTRGEEQEREECWTKAKKG</sequence>
<feature type="compositionally biased region" description="Basic and acidic residues" evidence="1">
    <location>
        <begin position="1"/>
        <end position="10"/>
    </location>
</feature>
<accession>A0A319AFA0</accession>
<protein>
    <submittedName>
        <fullName evidence="2">Uncharacterized protein</fullName>
    </submittedName>
</protein>
<gene>
    <name evidence="2" type="ORF">BP01DRAFT_356528</name>
</gene>
<feature type="region of interest" description="Disordered" evidence="1">
    <location>
        <begin position="1"/>
        <end position="21"/>
    </location>
</feature>
<name>A0A319AFA0_9EURO</name>
<dbReference type="GeneID" id="37076212"/>
<proteinExistence type="predicted"/>
<evidence type="ECO:0000313" key="2">
    <source>
        <dbReference type="EMBL" id="PYH45482.1"/>
    </source>
</evidence>
<reference evidence="2 3" key="1">
    <citation type="submission" date="2016-12" db="EMBL/GenBank/DDBJ databases">
        <title>The genomes of Aspergillus section Nigri reveals drivers in fungal speciation.</title>
        <authorList>
            <consortium name="DOE Joint Genome Institute"/>
            <person name="Vesth T.C."/>
            <person name="Nybo J."/>
            <person name="Theobald S."/>
            <person name="Brandl J."/>
            <person name="Frisvad J.C."/>
            <person name="Nielsen K.F."/>
            <person name="Lyhne E.K."/>
            <person name="Kogle M.E."/>
            <person name="Kuo A."/>
            <person name="Riley R."/>
            <person name="Clum A."/>
            <person name="Nolan M."/>
            <person name="Lipzen A."/>
            <person name="Salamov A."/>
            <person name="Henrissat B."/>
            <person name="Wiebenga A."/>
            <person name="De Vries R.P."/>
            <person name="Grigoriev I.V."/>
            <person name="Mortensen U.H."/>
            <person name="Andersen M.R."/>
            <person name="Baker S.E."/>
        </authorList>
    </citation>
    <scope>NUCLEOTIDE SEQUENCE [LARGE SCALE GENOMIC DNA]</scope>
    <source>
        <strain evidence="2 3">JOP 1030-1</strain>
    </source>
</reference>